<feature type="region of interest" description="Disordered" evidence="1">
    <location>
        <begin position="1"/>
        <end position="53"/>
    </location>
</feature>
<dbReference type="AlphaFoldDB" id="A0A2I0KI12"/>
<feature type="compositionally biased region" description="Basic residues" evidence="1">
    <location>
        <begin position="43"/>
        <end position="53"/>
    </location>
</feature>
<feature type="compositionally biased region" description="Low complexity" evidence="1">
    <location>
        <begin position="33"/>
        <end position="42"/>
    </location>
</feature>
<accession>A0A2I0KI12</accession>
<evidence type="ECO:0000313" key="3">
    <source>
        <dbReference type="Proteomes" id="UP000233551"/>
    </source>
</evidence>
<evidence type="ECO:0000313" key="2">
    <source>
        <dbReference type="EMBL" id="PKI68157.1"/>
    </source>
</evidence>
<dbReference type="EMBL" id="PGOL01000570">
    <property type="protein sequence ID" value="PKI68157.1"/>
    <property type="molecule type" value="Genomic_DNA"/>
</dbReference>
<gene>
    <name evidence="2" type="ORF">CRG98_011456</name>
</gene>
<dbReference type="Proteomes" id="UP000233551">
    <property type="component" value="Unassembled WGS sequence"/>
</dbReference>
<name>A0A2I0KI12_PUNGR</name>
<organism evidence="2 3">
    <name type="scientific">Punica granatum</name>
    <name type="common">Pomegranate</name>
    <dbReference type="NCBI Taxonomy" id="22663"/>
    <lineage>
        <taxon>Eukaryota</taxon>
        <taxon>Viridiplantae</taxon>
        <taxon>Streptophyta</taxon>
        <taxon>Embryophyta</taxon>
        <taxon>Tracheophyta</taxon>
        <taxon>Spermatophyta</taxon>
        <taxon>Magnoliopsida</taxon>
        <taxon>eudicotyledons</taxon>
        <taxon>Gunneridae</taxon>
        <taxon>Pentapetalae</taxon>
        <taxon>rosids</taxon>
        <taxon>malvids</taxon>
        <taxon>Myrtales</taxon>
        <taxon>Lythraceae</taxon>
        <taxon>Punica</taxon>
    </lineage>
</organism>
<keyword evidence="3" id="KW-1185">Reference proteome</keyword>
<comment type="caution">
    <text evidence="2">The sequence shown here is derived from an EMBL/GenBank/DDBJ whole genome shotgun (WGS) entry which is preliminary data.</text>
</comment>
<evidence type="ECO:0000256" key="1">
    <source>
        <dbReference type="SAM" id="MobiDB-lite"/>
    </source>
</evidence>
<feature type="non-terminal residue" evidence="2">
    <location>
        <position position="53"/>
    </location>
</feature>
<protein>
    <submittedName>
        <fullName evidence="2">Uncharacterized protein</fullName>
    </submittedName>
</protein>
<reference evidence="2 3" key="1">
    <citation type="submission" date="2017-11" db="EMBL/GenBank/DDBJ databases">
        <title>De-novo sequencing of pomegranate (Punica granatum L.) genome.</title>
        <authorList>
            <person name="Akparov Z."/>
            <person name="Amiraslanov A."/>
            <person name="Hajiyeva S."/>
            <person name="Abbasov M."/>
            <person name="Kaur K."/>
            <person name="Hamwieh A."/>
            <person name="Solovyev V."/>
            <person name="Salamov A."/>
            <person name="Braich B."/>
            <person name="Kosarev P."/>
            <person name="Mahmoud A."/>
            <person name="Hajiyev E."/>
            <person name="Babayeva S."/>
            <person name="Izzatullayeva V."/>
            <person name="Mammadov A."/>
            <person name="Mammadov A."/>
            <person name="Sharifova S."/>
            <person name="Ojaghi J."/>
            <person name="Eynullazada K."/>
            <person name="Bayramov B."/>
            <person name="Abdulazimova A."/>
            <person name="Shahmuradov I."/>
        </authorList>
    </citation>
    <scope>NUCLEOTIDE SEQUENCE [LARGE SCALE GENOMIC DNA]</scope>
    <source>
        <strain evidence="3">cv. AG2017</strain>
        <tissue evidence="2">Leaf</tissue>
    </source>
</reference>
<sequence length="53" mass="5463">MMNLMSGDAFSIPTSLPSFPQVDLANPNPSPNPSATAGNAPAAKKRRNQPGTP</sequence>
<proteinExistence type="predicted"/>